<dbReference type="GO" id="GO:0004632">
    <property type="term" value="F:phosphopantothenate--cysteine ligase activity"/>
    <property type="evidence" value="ECO:0007669"/>
    <property type="project" value="UniProtKB-UniRule"/>
</dbReference>
<dbReference type="GO" id="GO:0071513">
    <property type="term" value="C:phosphopantothenoylcysteine decarboxylase complex"/>
    <property type="evidence" value="ECO:0007669"/>
    <property type="project" value="TreeGrafter"/>
</dbReference>
<keyword evidence="2 3" id="KW-0456">Lyase</keyword>
<comment type="similarity">
    <text evidence="3 4">In the N-terminal section; belongs to the HFCD (homo-oligomeric flavin containing Cys decarboxylase) superfamily.</text>
</comment>
<evidence type="ECO:0000259" key="5">
    <source>
        <dbReference type="Pfam" id="PF02441"/>
    </source>
</evidence>
<dbReference type="EC" id="6.3.2.5" evidence="3"/>
<feature type="region of interest" description="Phosphopantothenoylcysteine decarboxylase" evidence="3">
    <location>
        <begin position="1"/>
        <end position="208"/>
    </location>
</feature>
<comment type="function">
    <text evidence="4">Catalyzes two steps in the biosynthesis of coenzyme A. In the first step cysteine is conjugated to 4'-phosphopantothenate to form 4-phosphopantothenoylcysteine, in the latter compound is decarboxylated to form 4'-phosphopantotheine.</text>
</comment>
<dbReference type="GO" id="GO:0004633">
    <property type="term" value="F:phosphopantothenoylcysteine decarboxylase activity"/>
    <property type="evidence" value="ECO:0007669"/>
    <property type="project" value="UniProtKB-UniRule"/>
</dbReference>
<dbReference type="InterPro" id="IPR005252">
    <property type="entry name" value="CoaBC"/>
</dbReference>
<dbReference type="SUPFAM" id="SSF52507">
    <property type="entry name" value="Homo-oligomeric flavin-containing Cys decarboxylases, HFCD"/>
    <property type="match status" value="1"/>
</dbReference>
<feature type="binding site" evidence="3">
    <location>
        <position position="307"/>
    </location>
    <ligand>
        <name>CTP</name>
        <dbReference type="ChEBI" id="CHEBI:37563"/>
    </ligand>
</feature>
<dbReference type="PANTHER" id="PTHR14359:SF6">
    <property type="entry name" value="PHOSPHOPANTOTHENOYLCYSTEINE DECARBOXYLASE"/>
    <property type="match status" value="1"/>
</dbReference>
<feature type="domain" description="DNA/pantothenate metabolism flavoprotein C-terminal" evidence="6">
    <location>
        <begin position="204"/>
        <end position="415"/>
    </location>
</feature>
<comment type="pathway">
    <text evidence="3 4">Cofactor biosynthesis; coenzyme A biosynthesis; CoA from (R)-pantothenate: step 3/5.</text>
</comment>
<evidence type="ECO:0000256" key="1">
    <source>
        <dbReference type="ARBA" id="ARBA00022793"/>
    </source>
</evidence>
<keyword evidence="3" id="KW-0479">Metal-binding</keyword>
<name>A0A5P2DGQ8_STRVZ</name>
<reference evidence="7 8" key="1">
    <citation type="submission" date="2018-05" db="EMBL/GenBank/DDBJ databases">
        <title>Streptomyces venezuelae.</title>
        <authorList>
            <person name="Kim W."/>
            <person name="Lee N."/>
            <person name="Cho B.-K."/>
        </authorList>
    </citation>
    <scope>NUCLEOTIDE SEQUENCE [LARGE SCALE GENOMIC DNA]</scope>
    <source>
        <strain evidence="7 8">ATCC 21018</strain>
    </source>
</reference>
<dbReference type="InterPro" id="IPR036551">
    <property type="entry name" value="Flavin_trans-like"/>
</dbReference>
<sequence>MGTTTIRAERVAAVEGKYVVDKPKVVLGVSGGIAAYKACELLRRLTESGHDVRVVPTASSLNFVGEATWSALSGNPASTEVWESVHEVPHVRIGQSADLVVVAPATADLLAKAAHGLADDLLTNTLLTARCPVVFAPAMHTEMWEHPATQENVATLRRRGALVIEPAVGRLTGKDTGKGRLPDPEEIFEVCRRVLARGVAEADLAGRHVVISAGGTREPLDPVRFLGNRSSGKQGYALARTAVARGARVTLVSANAALADPAGVDVVRVGTAVQLREAVLKAAADADAVVMAAAVADFRPAEYASGKIKKKDGQEPAPVALVRNPDVLAELSADRARAGQVIVGFAAETDDVLANGRAKLARKGCDLLVVNEVGETRTFGSEENEAVILASDGTETQVPYGPKEALADVMWDQVAVRLEPRRA</sequence>
<keyword evidence="3 4" id="KW-0436">Ligase</keyword>
<dbReference type="PANTHER" id="PTHR14359">
    <property type="entry name" value="HOMO-OLIGOMERIC FLAVIN CONTAINING CYS DECARBOXYLASE FAMILY"/>
    <property type="match status" value="1"/>
</dbReference>
<protein>
    <recommendedName>
        <fullName evidence="3">Coenzyme A biosynthesis bifunctional protein CoaBC</fullName>
    </recommendedName>
    <alternativeName>
        <fullName evidence="3">DNA/pantothenate metabolism flavoprotein</fullName>
    </alternativeName>
    <alternativeName>
        <fullName evidence="3">Phosphopantothenoylcysteine synthetase/decarboxylase</fullName>
        <shortName evidence="3">PPCS-PPCDC</shortName>
    </alternativeName>
    <domain>
        <recommendedName>
            <fullName evidence="3">Phosphopantothenoylcysteine decarboxylase</fullName>
            <shortName evidence="3">PPC decarboxylase</shortName>
            <shortName evidence="3">PPC-DC</shortName>
            <ecNumber evidence="3">4.1.1.36</ecNumber>
        </recommendedName>
        <alternativeName>
            <fullName evidence="3">CoaC</fullName>
        </alternativeName>
    </domain>
    <domain>
        <recommendedName>
            <fullName evidence="3">Phosphopantothenate--cysteine ligase</fullName>
            <ecNumber evidence="3">6.3.2.5</ecNumber>
        </recommendedName>
        <alternativeName>
            <fullName evidence="3">CoaB</fullName>
        </alternativeName>
        <alternativeName>
            <fullName evidence="3">Phosphopantothenoylcysteine synthetase</fullName>
            <shortName evidence="3">PPC synthetase</shortName>
            <shortName evidence="3">PPC-S</shortName>
        </alternativeName>
    </domain>
</protein>
<feature type="binding site" evidence="3">
    <location>
        <position position="359"/>
    </location>
    <ligand>
        <name>CTP</name>
        <dbReference type="ChEBI" id="CHEBI:37563"/>
    </ligand>
</feature>
<comment type="function">
    <text evidence="3">Catalyzes two sequential steps in the biosynthesis of coenzyme A. In the first step cysteine is conjugated to 4'-phosphopantothenate to form 4-phosphopantothenoylcysteine. In the second step the latter compound is decarboxylated to form 4'-phosphopantotheine.</text>
</comment>
<keyword evidence="3" id="KW-0511">Multifunctional enzyme</keyword>
<comment type="similarity">
    <text evidence="3 4">In the C-terminal section; belongs to the PPC synthetase family.</text>
</comment>
<dbReference type="Gene3D" id="3.40.50.10300">
    <property type="entry name" value="CoaB-like"/>
    <property type="match status" value="1"/>
</dbReference>
<comment type="pathway">
    <text evidence="3 4">Cofactor biosynthesis; coenzyme A biosynthesis; CoA from (R)-pantothenate: step 2/5.</text>
</comment>
<organism evidence="7 8">
    <name type="scientific">Streptomyces venezuelae</name>
    <dbReference type="NCBI Taxonomy" id="54571"/>
    <lineage>
        <taxon>Bacteria</taxon>
        <taxon>Bacillati</taxon>
        <taxon>Actinomycetota</taxon>
        <taxon>Actinomycetes</taxon>
        <taxon>Kitasatosporales</taxon>
        <taxon>Streptomycetaceae</taxon>
        <taxon>Streptomyces</taxon>
    </lineage>
</organism>
<dbReference type="GO" id="GO:0046872">
    <property type="term" value="F:metal ion binding"/>
    <property type="evidence" value="ECO:0007669"/>
    <property type="project" value="UniProtKB-KW"/>
</dbReference>
<dbReference type="Pfam" id="PF02441">
    <property type="entry name" value="Flavoprotein"/>
    <property type="match status" value="1"/>
</dbReference>
<dbReference type="AlphaFoldDB" id="A0A5P2DGQ8"/>
<feature type="binding site" evidence="3">
    <location>
        <position position="297"/>
    </location>
    <ligand>
        <name>CTP</name>
        <dbReference type="ChEBI" id="CHEBI:37563"/>
    </ligand>
</feature>
<dbReference type="OrthoDB" id="9802554at2"/>
<feature type="binding site" evidence="3">
    <location>
        <position position="345"/>
    </location>
    <ligand>
        <name>CTP</name>
        <dbReference type="ChEBI" id="CHEBI:37563"/>
    </ligand>
</feature>
<comment type="cofactor">
    <cofactor evidence="3">
        <name>Mg(2+)</name>
        <dbReference type="ChEBI" id="CHEBI:18420"/>
    </cofactor>
</comment>
<keyword evidence="1 3" id="KW-0210">Decarboxylase</keyword>
<dbReference type="SUPFAM" id="SSF102645">
    <property type="entry name" value="CoaB-like"/>
    <property type="match status" value="1"/>
</dbReference>
<dbReference type="NCBIfam" id="TIGR00521">
    <property type="entry name" value="coaBC_dfp"/>
    <property type="match status" value="1"/>
</dbReference>
<proteinExistence type="inferred from homology"/>
<dbReference type="InterPro" id="IPR007085">
    <property type="entry name" value="DNA/pantothenate-metab_flavo_C"/>
</dbReference>
<dbReference type="GO" id="GO:0015937">
    <property type="term" value="P:coenzyme A biosynthetic process"/>
    <property type="evidence" value="ECO:0007669"/>
    <property type="project" value="UniProtKB-UniRule"/>
</dbReference>
<dbReference type="EC" id="4.1.1.36" evidence="3"/>
<evidence type="ECO:0000256" key="4">
    <source>
        <dbReference type="RuleBase" id="RU364078"/>
    </source>
</evidence>
<feature type="binding site" evidence="3">
    <location>
        <position position="363"/>
    </location>
    <ligand>
        <name>CTP</name>
        <dbReference type="ChEBI" id="CHEBI:37563"/>
    </ligand>
</feature>
<dbReference type="UniPathway" id="UPA00241">
    <property type="reaction ID" value="UER00353"/>
</dbReference>
<feature type="region of interest" description="Phosphopantothenate--cysteine ligase" evidence="3">
    <location>
        <begin position="209"/>
        <end position="423"/>
    </location>
</feature>
<dbReference type="Pfam" id="PF04127">
    <property type="entry name" value="DFP"/>
    <property type="match status" value="1"/>
</dbReference>
<feature type="binding site" evidence="3">
    <location>
        <begin position="325"/>
        <end position="328"/>
    </location>
    <ligand>
        <name>CTP</name>
        <dbReference type="ChEBI" id="CHEBI:37563"/>
    </ligand>
</feature>
<dbReference type="Proteomes" id="UP000324101">
    <property type="component" value="Chromosome"/>
</dbReference>
<accession>A0A5P2DGQ8</accession>
<dbReference type="GO" id="GO:0010181">
    <property type="term" value="F:FMN binding"/>
    <property type="evidence" value="ECO:0007669"/>
    <property type="project" value="UniProtKB-UniRule"/>
</dbReference>
<dbReference type="GO" id="GO:0015941">
    <property type="term" value="P:pantothenate catabolic process"/>
    <property type="evidence" value="ECO:0007669"/>
    <property type="project" value="InterPro"/>
</dbReference>
<evidence type="ECO:0000313" key="8">
    <source>
        <dbReference type="Proteomes" id="UP000324101"/>
    </source>
</evidence>
<keyword evidence="3" id="KW-0460">Magnesium</keyword>
<evidence type="ECO:0000313" key="7">
    <source>
        <dbReference type="EMBL" id="QES53760.1"/>
    </source>
</evidence>
<gene>
    <name evidence="3 7" type="primary">coaBC</name>
    <name evidence="7" type="ORF">DEJ51_05465</name>
</gene>
<dbReference type="HAMAP" id="MF_02225">
    <property type="entry name" value="CoaBC"/>
    <property type="match status" value="1"/>
</dbReference>
<evidence type="ECO:0000256" key="2">
    <source>
        <dbReference type="ARBA" id="ARBA00023239"/>
    </source>
</evidence>
<dbReference type="Gene3D" id="3.40.50.1950">
    <property type="entry name" value="Flavin prenyltransferase-like"/>
    <property type="match status" value="1"/>
</dbReference>
<evidence type="ECO:0000256" key="3">
    <source>
        <dbReference type="HAMAP-Rule" id="MF_02225"/>
    </source>
</evidence>
<comment type="caution">
    <text evidence="3">Lacks conserved residue(s) required for the propagation of feature annotation.</text>
</comment>
<comment type="cofactor">
    <cofactor evidence="3">
        <name>FMN</name>
        <dbReference type="ChEBI" id="CHEBI:58210"/>
    </cofactor>
    <text evidence="3">Binds 1 FMN per subunit.</text>
</comment>
<comment type="catalytic activity">
    <reaction evidence="3 4">
        <text>(R)-4'-phosphopantothenate + L-cysteine + CTP = N-[(R)-4-phosphopantothenoyl]-L-cysteine + CMP + diphosphate + H(+)</text>
        <dbReference type="Rhea" id="RHEA:19397"/>
        <dbReference type="ChEBI" id="CHEBI:10986"/>
        <dbReference type="ChEBI" id="CHEBI:15378"/>
        <dbReference type="ChEBI" id="CHEBI:33019"/>
        <dbReference type="ChEBI" id="CHEBI:35235"/>
        <dbReference type="ChEBI" id="CHEBI:37563"/>
        <dbReference type="ChEBI" id="CHEBI:59458"/>
        <dbReference type="ChEBI" id="CHEBI:60377"/>
        <dbReference type="EC" id="6.3.2.5"/>
    </reaction>
</comment>
<dbReference type="InterPro" id="IPR003382">
    <property type="entry name" value="Flavoprotein"/>
</dbReference>
<keyword evidence="3 4" id="KW-0288">FMN</keyword>
<dbReference type="InterPro" id="IPR035929">
    <property type="entry name" value="CoaB-like_sf"/>
</dbReference>
<keyword evidence="3 4" id="KW-0285">Flavoprotein</keyword>
<feature type="domain" description="Flavoprotein" evidence="5">
    <location>
        <begin position="24"/>
        <end position="193"/>
    </location>
</feature>
<comment type="catalytic activity">
    <reaction evidence="3 4">
        <text>N-[(R)-4-phosphopantothenoyl]-L-cysteine + H(+) = (R)-4'-phosphopantetheine + CO2</text>
        <dbReference type="Rhea" id="RHEA:16793"/>
        <dbReference type="ChEBI" id="CHEBI:15378"/>
        <dbReference type="ChEBI" id="CHEBI:16526"/>
        <dbReference type="ChEBI" id="CHEBI:59458"/>
        <dbReference type="ChEBI" id="CHEBI:61723"/>
        <dbReference type="EC" id="4.1.1.36"/>
    </reaction>
</comment>
<dbReference type="EMBL" id="CP029189">
    <property type="protein sequence ID" value="QES53760.1"/>
    <property type="molecule type" value="Genomic_DNA"/>
</dbReference>
<evidence type="ECO:0000259" key="6">
    <source>
        <dbReference type="Pfam" id="PF04127"/>
    </source>
</evidence>